<keyword evidence="7 9" id="KW-0808">Transferase</keyword>
<dbReference type="AlphaFoldDB" id="U3U7M6"/>
<keyword evidence="9" id="KW-0443">Lipid metabolism</keyword>
<evidence type="ECO:0000313" key="10">
    <source>
        <dbReference type="EMBL" id="BAO00279.1"/>
    </source>
</evidence>
<dbReference type="EMBL" id="AP012554">
    <property type="protein sequence ID" value="BAO00279.1"/>
    <property type="molecule type" value="Genomic_DNA"/>
</dbReference>
<dbReference type="KEGG" id="hhs:HHS_03090"/>
<proteinExistence type="inferred from homology"/>
<comment type="domain">
    <text evidence="9">The HXXXXD motif is essential for acyltransferase activity and may constitute the binding site for the phosphate moiety of the glycerol-3-phosphate.</text>
</comment>
<dbReference type="GO" id="GO:0016024">
    <property type="term" value="P:CDP-diacylglycerol biosynthetic process"/>
    <property type="evidence" value="ECO:0007669"/>
    <property type="project" value="UniProtKB-UniPathway"/>
</dbReference>
<keyword evidence="9" id="KW-1208">Phospholipid metabolism</keyword>
<dbReference type="EC" id="2.3.1.51" evidence="5 9"/>
<comment type="catalytic activity">
    <reaction evidence="1 9">
        <text>a 1-acyl-sn-glycero-3-phosphate + an acyl-CoA = a 1,2-diacyl-sn-glycero-3-phosphate + CoA</text>
        <dbReference type="Rhea" id="RHEA:19709"/>
        <dbReference type="ChEBI" id="CHEBI:57287"/>
        <dbReference type="ChEBI" id="CHEBI:57970"/>
        <dbReference type="ChEBI" id="CHEBI:58342"/>
        <dbReference type="ChEBI" id="CHEBI:58608"/>
        <dbReference type="EC" id="2.3.1.51"/>
    </reaction>
</comment>
<keyword evidence="9" id="KW-0444">Lipid biosynthesis</keyword>
<dbReference type="GO" id="GO:0003841">
    <property type="term" value="F:1-acylglycerol-3-phosphate O-acyltransferase activity"/>
    <property type="evidence" value="ECO:0007669"/>
    <property type="project" value="UniProtKB-UniRule"/>
</dbReference>
<evidence type="ECO:0000256" key="8">
    <source>
        <dbReference type="ARBA" id="ARBA00023315"/>
    </source>
</evidence>
<keyword evidence="11" id="KW-1185">Reference proteome</keyword>
<evidence type="ECO:0000256" key="3">
    <source>
        <dbReference type="ARBA" id="ARBA00005189"/>
    </source>
</evidence>
<protein>
    <recommendedName>
        <fullName evidence="6 9">1-acyl-sn-glycerol-3-phosphate acyltransferase</fullName>
        <ecNumber evidence="5 9">2.3.1.51</ecNumber>
    </recommendedName>
</protein>
<comment type="pathway">
    <text evidence="3">Lipid metabolism.</text>
</comment>
<dbReference type="UniPathway" id="UPA00557">
    <property type="reaction ID" value="UER00613"/>
</dbReference>
<dbReference type="PANTHER" id="PTHR10434">
    <property type="entry name" value="1-ACYL-SN-GLYCEROL-3-PHOSPHATE ACYLTRANSFERASE"/>
    <property type="match status" value="1"/>
</dbReference>
<organism evidence="10 11">
    <name type="scientific">Candidatus Pantoea carbekii</name>
    <dbReference type="NCBI Taxonomy" id="1235990"/>
    <lineage>
        <taxon>Bacteria</taxon>
        <taxon>Pseudomonadati</taxon>
        <taxon>Pseudomonadota</taxon>
        <taxon>Gammaproteobacteria</taxon>
        <taxon>Enterobacterales</taxon>
        <taxon>Erwiniaceae</taxon>
        <taxon>Pantoea</taxon>
    </lineage>
</organism>
<evidence type="ECO:0000256" key="5">
    <source>
        <dbReference type="ARBA" id="ARBA00013211"/>
    </source>
</evidence>
<dbReference type="GO" id="GO:0005886">
    <property type="term" value="C:plasma membrane"/>
    <property type="evidence" value="ECO:0007669"/>
    <property type="project" value="TreeGrafter"/>
</dbReference>
<evidence type="ECO:0000256" key="6">
    <source>
        <dbReference type="ARBA" id="ARBA00016139"/>
    </source>
</evidence>
<gene>
    <name evidence="10" type="ORF">HHS_03090</name>
</gene>
<keyword evidence="9" id="KW-0594">Phospholipid biosynthesis</keyword>
<dbReference type="KEGG" id="pck:BMSBPS_0782"/>
<dbReference type="InterPro" id="IPR004552">
    <property type="entry name" value="AGP_acyltrans"/>
</dbReference>
<dbReference type="Pfam" id="PF01553">
    <property type="entry name" value="Acyltransferase"/>
    <property type="match status" value="1"/>
</dbReference>
<dbReference type="STRING" id="1235990.BMSBPS_0782"/>
<comment type="pathway">
    <text evidence="2">Phospholipid metabolism; CDP-diacylglycerol biosynthesis; CDP-diacylglycerol from sn-glycerol 3-phosphate: step 2/3.</text>
</comment>
<accession>U3U7M6</accession>
<evidence type="ECO:0000313" key="11">
    <source>
        <dbReference type="Proteomes" id="UP000016900"/>
    </source>
</evidence>
<evidence type="ECO:0000256" key="9">
    <source>
        <dbReference type="RuleBase" id="RU361267"/>
    </source>
</evidence>
<dbReference type="InterPro" id="IPR002123">
    <property type="entry name" value="Plipid/glycerol_acylTrfase"/>
</dbReference>
<evidence type="ECO:0000256" key="2">
    <source>
        <dbReference type="ARBA" id="ARBA00004728"/>
    </source>
</evidence>
<dbReference type="PATRIC" id="fig|1235990.3.peg.309"/>
<evidence type="ECO:0000256" key="1">
    <source>
        <dbReference type="ARBA" id="ARBA00001141"/>
    </source>
</evidence>
<comment type="similarity">
    <text evidence="4 9">Belongs to the 1-acyl-sn-glycerol-3-phosphate acyltransferase family.</text>
</comment>
<dbReference type="eggNOG" id="COG0204">
    <property type="taxonomic scope" value="Bacteria"/>
</dbReference>
<dbReference type="SUPFAM" id="SSF69593">
    <property type="entry name" value="Glycerol-3-phosphate (1)-acyltransferase"/>
    <property type="match status" value="1"/>
</dbReference>
<sequence length="266" mass="30834">MNVKLHNILKGYKNRESKKFMLIIARLIIVTIYSLLICIFGSIWCVLFSPRNPRHVANFSHLFGRLSKVFGVKIELRQLIDTKKYGNVIYIANHQNNYDMITVSNILQSYTVTVGKKSLFWIPFFGQLYWLSGNLLIDRNDHIQSYKTLNELAIILNKNHISLWIFPEGTRSRGRGLLSFKIGAFYLAVAAKVPIIPIVVSNTHKKIKLNRWNNGLVIVEMLQPIDTLQFKSFSIRQLSTYCHQLMLEKLIELNAEVIERERNGNI</sequence>
<dbReference type="Proteomes" id="UP000016900">
    <property type="component" value="Chromosome"/>
</dbReference>
<reference evidence="10 11" key="1">
    <citation type="submission" date="2012-10" db="EMBL/GenBank/DDBJ databases">
        <title>Genome sequence of the symbiont of the pentatomidae stink bug Halyomorpha halys.</title>
        <authorList>
            <person name="Kobayashi H."/>
            <person name="Fujii-Muramatsu R."/>
            <person name="Takeishi K."/>
            <person name="Noda H."/>
        </authorList>
    </citation>
    <scope>NUCLEOTIDE SEQUENCE [LARGE SCALE GENOMIC DNA]</scope>
</reference>
<keyword evidence="8 9" id="KW-0012">Acyltransferase</keyword>
<name>U3U7M6_9GAMM</name>
<evidence type="ECO:0000256" key="7">
    <source>
        <dbReference type="ARBA" id="ARBA00022679"/>
    </source>
</evidence>
<dbReference type="GO" id="GO:0006654">
    <property type="term" value="P:phosphatidic acid biosynthetic process"/>
    <property type="evidence" value="ECO:0007669"/>
    <property type="project" value="TreeGrafter"/>
</dbReference>
<evidence type="ECO:0000256" key="4">
    <source>
        <dbReference type="ARBA" id="ARBA00008655"/>
    </source>
</evidence>
<dbReference type="CDD" id="cd07989">
    <property type="entry name" value="LPLAT_AGPAT-like"/>
    <property type="match status" value="1"/>
</dbReference>
<dbReference type="PANTHER" id="PTHR10434:SF11">
    <property type="entry name" value="1-ACYL-SN-GLYCEROL-3-PHOSPHATE ACYLTRANSFERASE"/>
    <property type="match status" value="1"/>
</dbReference>
<dbReference type="SMART" id="SM00563">
    <property type="entry name" value="PlsC"/>
    <property type="match status" value="1"/>
</dbReference>
<dbReference type="NCBIfam" id="TIGR00530">
    <property type="entry name" value="AGP_acyltrn"/>
    <property type="match status" value="1"/>
</dbReference>